<proteinExistence type="predicted"/>
<protein>
    <submittedName>
        <fullName evidence="2">Acyl-CoA thioesterase</fullName>
    </submittedName>
</protein>
<keyword evidence="3" id="KW-1185">Reference proteome</keyword>
<dbReference type="CDD" id="cd00586">
    <property type="entry name" value="4HBT"/>
    <property type="match status" value="1"/>
</dbReference>
<evidence type="ECO:0000313" key="3">
    <source>
        <dbReference type="Proteomes" id="UP000448575"/>
    </source>
</evidence>
<comment type="caution">
    <text evidence="2">The sequence shown here is derived from an EMBL/GenBank/DDBJ whole genome shotgun (WGS) entry which is preliminary data.</text>
</comment>
<dbReference type="Proteomes" id="UP000448575">
    <property type="component" value="Unassembled WGS sequence"/>
</dbReference>
<dbReference type="GO" id="GO:0047617">
    <property type="term" value="F:fatty acyl-CoA hydrolase activity"/>
    <property type="evidence" value="ECO:0007669"/>
    <property type="project" value="TreeGrafter"/>
</dbReference>
<accession>A0A6N9HHR3</accession>
<dbReference type="Gene3D" id="3.10.129.10">
    <property type="entry name" value="Hotdog Thioesterase"/>
    <property type="match status" value="2"/>
</dbReference>
<evidence type="ECO:0000256" key="1">
    <source>
        <dbReference type="ARBA" id="ARBA00022801"/>
    </source>
</evidence>
<name>A0A6N9HHR3_9BURK</name>
<evidence type="ECO:0000313" key="2">
    <source>
        <dbReference type="EMBL" id="MYN03020.1"/>
    </source>
</evidence>
<dbReference type="InterPro" id="IPR050563">
    <property type="entry name" value="4-hydroxybenzoyl-CoA_TE"/>
</dbReference>
<dbReference type="InterPro" id="IPR029069">
    <property type="entry name" value="HotDog_dom_sf"/>
</dbReference>
<keyword evidence="1" id="KW-0378">Hydrolase</keyword>
<dbReference type="EMBL" id="WWCJ01000008">
    <property type="protein sequence ID" value="MYN03020.1"/>
    <property type="molecule type" value="Genomic_DNA"/>
</dbReference>
<sequence>MSATPGSIWDRPAPFILPVTPQAADIDGLDHTNNAVYVRWCEEAGWAHSHALGLTLADYKRLDRGMAIRRSEFDYIYATNAGEELLLGTWLLPGDSALSMQRCFQLVRQRDNATVLRARWDLVCIELSSGRPKRLPPEFAEIYLPAIRQEQ</sequence>
<dbReference type="RefSeq" id="WP_161025997.1">
    <property type="nucleotide sequence ID" value="NZ_WWCJ01000008.1"/>
</dbReference>
<dbReference type="SUPFAM" id="SSF54637">
    <property type="entry name" value="Thioesterase/thiol ester dehydrase-isomerase"/>
    <property type="match status" value="1"/>
</dbReference>
<organism evidence="2 3">
    <name type="scientific">Pseudoduganella guangdongensis</name>
    <dbReference type="NCBI Taxonomy" id="2692179"/>
    <lineage>
        <taxon>Bacteria</taxon>
        <taxon>Pseudomonadati</taxon>
        <taxon>Pseudomonadota</taxon>
        <taxon>Betaproteobacteria</taxon>
        <taxon>Burkholderiales</taxon>
        <taxon>Oxalobacteraceae</taxon>
        <taxon>Telluria group</taxon>
        <taxon>Pseudoduganella</taxon>
    </lineage>
</organism>
<reference evidence="2 3" key="1">
    <citation type="submission" date="2019-12" db="EMBL/GenBank/DDBJ databases">
        <title>Novel species isolated from a subtropical stream in China.</title>
        <authorList>
            <person name="Lu H."/>
        </authorList>
    </citation>
    <scope>NUCLEOTIDE SEQUENCE [LARGE SCALE GENOMIC DNA]</scope>
    <source>
        <strain evidence="2 3">DS3</strain>
    </source>
</reference>
<dbReference type="PANTHER" id="PTHR31793">
    <property type="entry name" value="4-HYDROXYBENZOYL-COA THIOESTERASE FAMILY MEMBER"/>
    <property type="match status" value="1"/>
</dbReference>
<dbReference type="PANTHER" id="PTHR31793:SF37">
    <property type="entry name" value="ACYL-COA THIOESTER HYDROLASE YBGC"/>
    <property type="match status" value="1"/>
</dbReference>
<gene>
    <name evidence="2" type="ORF">GTP41_13000</name>
</gene>
<dbReference type="Pfam" id="PF13279">
    <property type="entry name" value="4HBT_2"/>
    <property type="match status" value="1"/>
</dbReference>
<dbReference type="AlphaFoldDB" id="A0A6N9HHR3"/>